<dbReference type="CDD" id="cd00882">
    <property type="entry name" value="Ras_like_GTPase"/>
    <property type="match status" value="1"/>
</dbReference>
<reference evidence="2 3" key="1">
    <citation type="submission" date="2020-04" db="EMBL/GenBank/DDBJ databases">
        <title>Genomic insights into acetone-butanol-ethanol (ABE) fermentation by sequencing solventogenic clostridia strains.</title>
        <authorList>
            <person name="Brown S."/>
        </authorList>
    </citation>
    <scope>NUCLEOTIDE SEQUENCE [LARGE SCALE GENOMIC DNA]</scope>
    <source>
        <strain evidence="2 3">DJ011</strain>
    </source>
</reference>
<comment type="caution">
    <text evidence="2">The sequence shown here is derived from an EMBL/GenBank/DDBJ whole genome shotgun (WGS) entry which is preliminary data.</text>
</comment>
<dbReference type="EMBL" id="JAAZWO010000010">
    <property type="protein sequence ID" value="MBC2398061.1"/>
    <property type="molecule type" value="Genomic_DNA"/>
</dbReference>
<name>A0A923EAC3_CLOTT</name>
<protein>
    <submittedName>
        <fullName evidence="2">GTPase domain-containing protein</fullName>
    </submittedName>
</protein>
<organism evidence="2 3">
    <name type="scientific">Clostridium tetanomorphum</name>
    <dbReference type="NCBI Taxonomy" id="1553"/>
    <lineage>
        <taxon>Bacteria</taxon>
        <taxon>Bacillati</taxon>
        <taxon>Bacillota</taxon>
        <taxon>Clostridia</taxon>
        <taxon>Eubacteriales</taxon>
        <taxon>Clostridiaceae</taxon>
        <taxon>Clostridium</taxon>
    </lineage>
</organism>
<feature type="transmembrane region" description="Helical" evidence="1">
    <location>
        <begin position="6"/>
        <end position="31"/>
    </location>
</feature>
<dbReference type="SUPFAM" id="SSF52540">
    <property type="entry name" value="P-loop containing nucleoside triphosphate hydrolases"/>
    <property type="match status" value="1"/>
</dbReference>
<keyword evidence="1" id="KW-0812">Transmembrane</keyword>
<dbReference type="Gene3D" id="3.40.50.300">
    <property type="entry name" value="P-loop containing nucleotide triphosphate hydrolases"/>
    <property type="match status" value="1"/>
</dbReference>
<dbReference type="AlphaFoldDB" id="A0A923EAC3"/>
<gene>
    <name evidence="2" type="ORF">HGG79_09775</name>
</gene>
<evidence type="ECO:0000313" key="2">
    <source>
        <dbReference type="EMBL" id="MBC2398061.1"/>
    </source>
</evidence>
<keyword evidence="1" id="KW-1133">Transmembrane helix</keyword>
<sequence length="465" mass="53327">MLDLAIKIVILIIIVIIIVVLGSIGIINGILEGIFHSIYGYFEALKFSLGKVYPMEKRDNFAEPAEEKYFFYRQYEDLKNTFTSAVGVNRGKVLLMKKNMYDKDKVNLKKLKAYQISLYLFGNIFIGIYGGIHFLIITIISIPIYIFYYVVIILKKVKRIRGRISNVCPHCYKKFELPYYVCVSCGRVHKRLVPGAYGIIKRKCACGEIIPCAFLEKTNKVKAICPSCSREVQVGDNAPVCISVVGLKSSGKTSFIIAAINSLLNNISKEKQWNTEFIKENFVDKDNSKVYNIFINSKKFSSKKLLYMYDIAGENFNNKDSIKRQKYYNYVHGVIFVIDISSLINGGEINKRQIGSKGISEINDLLDRFIFTLREIREIKFEESIDVPIAILINKMDCVEIKDNVEDFLNKVGGEMIIRKLGYNFENYRVFPCVSKGNYSNEETDINYVEEPVKWILGEANNELK</sequence>
<dbReference type="RefSeq" id="WP_085058960.1">
    <property type="nucleotide sequence ID" value="NZ_JAAZWO010000010.1"/>
</dbReference>
<feature type="transmembrane region" description="Helical" evidence="1">
    <location>
        <begin position="327"/>
        <end position="344"/>
    </location>
</feature>
<keyword evidence="1" id="KW-0472">Membrane</keyword>
<evidence type="ECO:0000256" key="1">
    <source>
        <dbReference type="SAM" id="Phobius"/>
    </source>
</evidence>
<proteinExistence type="predicted"/>
<feature type="transmembrane region" description="Helical" evidence="1">
    <location>
        <begin position="135"/>
        <end position="154"/>
    </location>
</feature>
<evidence type="ECO:0000313" key="3">
    <source>
        <dbReference type="Proteomes" id="UP000563151"/>
    </source>
</evidence>
<keyword evidence="3" id="KW-1185">Reference proteome</keyword>
<dbReference type="InterPro" id="IPR027417">
    <property type="entry name" value="P-loop_NTPase"/>
</dbReference>
<dbReference type="Proteomes" id="UP000563151">
    <property type="component" value="Unassembled WGS sequence"/>
</dbReference>
<accession>A0A923EAC3</accession>